<gene>
    <name evidence="2" type="ORF">AQ490_26590</name>
</gene>
<dbReference type="Proteomes" id="UP000050867">
    <property type="component" value="Unassembled WGS sequence"/>
</dbReference>
<evidence type="ECO:0000313" key="2">
    <source>
        <dbReference type="EMBL" id="KRV48109.1"/>
    </source>
</evidence>
<keyword evidence="1" id="KW-0732">Signal</keyword>
<dbReference type="OrthoDB" id="2912061at2"/>
<proteinExistence type="predicted"/>
<reference evidence="2 3" key="1">
    <citation type="submission" date="2015-10" db="EMBL/GenBank/DDBJ databases">
        <title>Draft genome sequence of pyrrolomycin-producing Streptomyces vitaminophilus.</title>
        <authorList>
            <person name="Graham D.E."/>
            <person name="Mahan K.M."/>
            <person name="Klingeman D.M."/>
            <person name="Hettich R.L."/>
            <person name="Parry R.J."/>
        </authorList>
    </citation>
    <scope>NUCLEOTIDE SEQUENCE [LARGE SCALE GENOMIC DNA]</scope>
    <source>
        <strain evidence="2 3">ATCC 31673</strain>
    </source>
</reference>
<dbReference type="EMBL" id="LLZU01000031">
    <property type="protein sequence ID" value="KRV48109.1"/>
    <property type="molecule type" value="Genomic_DNA"/>
</dbReference>
<comment type="caution">
    <text evidence="2">The sequence shown here is derived from an EMBL/GenBank/DDBJ whole genome shotgun (WGS) entry which is preliminary data.</text>
</comment>
<keyword evidence="3" id="KW-1185">Reference proteome</keyword>
<evidence type="ECO:0000313" key="3">
    <source>
        <dbReference type="Proteomes" id="UP000050867"/>
    </source>
</evidence>
<accession>A0A0T6LPV2</accession>
<feature type="signal peptide" evidence="1">
    <location>
        <begin position="1"/>
        <end position="26"/>
    </location>
</feature>
<dbReference type="AlphaFoldDB" id="A0A0T6LPV2"/>
<protein>
    <submittedName>
        <fullName evidence="2">Uncharacterized protein</fullName>
    </submittedName>
</protein>
<evidence type="ECO:0000256" key="1">
    <source>
        <dbReference type="SAM" id="SignalP"/>
    </source>
</evidence>
<feature type="chain" id="PRO_5006670556" evidence="1">
    <location>
        <begin position="27"/>
        <end position="135"/>
    </location>
</feature>
<name>A0A0T6LPV2_WENVI</name>
<organism evidence="2 3">
    <name type="scientific">Wenjunlia vitaminophila</name>
    <name type="common">Streptomyces vitaminophilus</name>
    <dbReference type="NCBI Taxonomy" id="76728"/>
    <lineage>
        <taxon>Bacteria</taxon>
        <taxon>Bacillati</taxon>
        <taxon>Actinomycetota</taxon>
        <taxon>Actinomycetes</taxon>
        <taxon>Kitasatosporales</taxon>
        <taxon>Streptomycetaceae</taxon>
        <taxon>Wenjunlia</taxon>
    </lineage>
</organism>
<sequence length="135" mass="14664">MKTISRRIVSGVAVLAVALPLSSAQAAHAAAAGPGEWDDLGSHDVFYRSMYRTDAVKSAGGDFKACITTTTTENEAYHLREGDGDPQHTQRVATVYGAGCWIFRDIGSYVDGDNNRAEFFIGTTDGSMLRVHYWD</sequence>